<dbReference type="Proteomes" id="UP000030758">
    <property type="component" value="Unassembled WGS sequence"/>
</dbReference>
<evidence type="ECO:0000259" key="1">
    <source>
        <dbReference type="Pfam" id="PF00078"/>
    </source>
</evidence>
<sequence length="90" mass="10466">WKTSITIPIWKGKGDIADCSTYRPIRLTSHTLKILERIIDARVRDIIHITNNQHGFRKGSSTTDALHGIRLLMEKYREKNRTLHVAFLDL</sequence>
<name>A0A085NF95_9BILA</name>
<dbReference type="PANTHER" id="PTHR19446">
    <property type="entry name" value="REVERSE TRANSCRIPTASES"/>
    <property type="match status" value="1"/>
</dbReference>
<feature type="non-terminal residue" evidence="2">
    <location>
        <position position="1"/>
    </location>
</feature>
<dbReference type="EMBL" id="KL367507">
    <property type="protein sequence ID" value="KFD68141.1"/>
    <property type="molecule type" value="Genomic_DNA"/>
</dbReference>
<accession>A0A085NF95</accession>
<protein>
    <recommendedName>
        <fullName evidence="1">Reverse transcriptase domain-containing protein</fullName>
    </recommendedName>
</protein>
<evidence type="ECO:0000313" key="2">
    <source>
        <dbReference type="EMBL" id="KFD68141.1"/>
    </source>
</evidence>
<gene>
    <name evidence="2" type="ORF">M514_02472</name>
</gene>
<dbReference type="InterPro" id="IPR000477">
    <property type="entry name" value="RT_dom"/>
</dbReference>
<proteinExistence type="predicted"/>
<feature type="domain" description="Reverse transcriptase" evidence="1">
    <location>
        <begin position="15"/>
        <end position="90"/>
    </location>
</feature>
<organism evidence="2">
    <name type="scientific">Trichuris suis</name>
    <name type="common">pig whipworm</name>
    <dbReference type="NCBI Taxonomy" id="68888"/>
    <lineage>
        <taxon>Eukaryota</taxon>
        <taxon>Metazoa</taxon>
        <taxon>Ecdysozoa</taxon>
        <taxon>Nematoda</taxon>
        <taxon>Enoplea</taxon>
        <taxon>Dorylaimia</taxon>
        <taxon>Trichinellida</taxon>
        <taxon>Trichuridae</taxon>
        <taxon>Trichuris</taxon>
    </lineage>
</organism>
<feature type="non-terminal residue" evidence="2">
    <location>
        <position position="90"/>
    </location>
</feature>
<dbReference type="AlphaFoldDB" id="A0A085NF95"/>
<dbReference type="Pfam" id="PF00078">
    <property type="entry name" value="RVT_1"/>
    <property type="match status" value="1"/>
</dbReference>
<reference evidence="2" key="1">
    <citation type="journal article" date="2014" name="Nat. Genet.">
        <title>Genome and transcriptome of the porcine whipworm Trichuris suis.</title>
        <authorList>
            <person name="Jex A.R."/>
            <person name="Nejsum P."/>
            <person name="Schwarz E.M."/>
            <person name="Hu L."/>
            <person name="Young N.D."/>
            <person name="Hall R.S."/>
            <person name="Korhonen P.K."/>
            <person name="Liao S."/>
            <person name="Thamsborg S."/>
            <person name="Xia J."/>
            <person name="Xu P."/>
            <person name="Wang S."/>
            <person name="Scheerlinck J.P."/>
            <person name="Hofmann A."/>
            <person name="Sternberg P.W."/>
            <person name="Wang J."/>
            <person name="Gasser R.B."/>
        </authorList>
    </citation>
    <scope>NUCLEOTIDE SEQUENCE [LARGE SCALE GENOMIC DNA]</scope>
    <source>
        <strain evidence="2">DCEP-RM93F</strain>
    </source>
</reference>